<keyword evidence="1" id="KW-1133">Transmembrane helix</keyword>
<comment type="caution">
    <text evidence="2">The sequence shown here is derived from an EMBL/GenBank/DDBJ whole genome shotgun (WGS) entry which is preliminary data.</text>
</comment>
<protein>
    <submittedName>
        <fullName evidence="2">Uncharacterized protein</fullName>
    </submittedName>
</protein>
<feature type="transmembrane region" description="Helical" evidence="1">
    <location>
        <begin position="9"/>
        <end position="26"/>
    </location>
</feature>
<gene>
    <name evidence="2" type="ORF">LEP1GSC105_0769</name>
</gene>
<evidence type="ECO:0000313" key="3">
    <source>
        <dbReference type="Proteomes" id="UP000001340"/>
    </source>
</evidence>
<dbReference type="EMBL" id="AHNR02000073">
    <property type="protein sequence ID" value="EKR52854.1"/>
    <property type="molecule type" value="Genomic_DNA"/>
</dbReference>
<keyword evidence="1" id="KW-0472">Membrane</keyword>
<evidence type="ECO:0000313" key="2">
    <source>
        <dbReference type="EMBL" id="EKR52854.1"/>
    </source>
</evidence>
<accession>A0A0E2CYP7</accession>
<dbReference type="AlphaFoldDB" id="A0A0E2CYP7"/>
<keyword evidence="1" id="KW-0812">Transmembrane</keyword>
<proteinExistence type="predicted"/>
<feature type="transmembrane region" description="Helical" evidence="1">
    <location>
        <begin position="32"/>
        <end position="54"/>
    </location>
</feature>
<reference evidence="2 3" key="1">
    <citation type="submission" date="2012-10" db="EMBL/GenBank/DDBJ databases">
        <authorList>
            <person name="Harkins D.M."/>
            <person name="Durkin A.S."/>
            <person name="Brinkac L.M."/>
            <person name="Haft D.H."/>
            <person name="Selengut J.D."/>
            <person name="Sanka R."/>
            <person name="DePew J."/>
            <person name="Purushe J."/>
            <person name="Chanthongthip A."/>
            <person name="Lattana O."/>
            <person name="Phetsouvanh R."/>
            <person name="Newton P.N."/>
            <person name="Vinetz J.M."/>
            <person name="Sutton G.G."/>
            <person name="Nierman W.C."/>
            <person name="Fouts D.E."/>
        </authorList>
    </citation>
    <scope>NUCLEOTIDE SEQUENCE [LARGE SCALE GENOMIC DNA]</scope>
    <source>
        <strain evidence="2 3">UI 12758</strain>
    </source>
</reference>
<evidence type="ECO:0000256" key="1">
    <source>
        <dbReference type="SAM" id="Phobius"/>
    </source>
</evidence>
<dbReference type="Proteomes" id="UP000001340">
    <property type="component" value="Unassembled WGS sequence"/>
</dbReference>
<sequence>MWSDLRARSFFNSLFSFTNYIFWSIFSEDEKIFRFFNLCYSFIFFGFLGIAGGGPTRISRVTRKT</sequence>
<dbReference type="RefSeq" id="WP_002108576.1">
    <property type="nucleotide sequence ID" value="NZ_AHNR02000073.1"/>
</dbReference>
<organism evidence="2 3">
    <name type="scientific">Leptospira interrogans str. UI 12758</name>
    <dbReference type="NCBI Taxonomy" id="1049938"/>
    <lineage>
        <taxon>Bacteria</taxon>
        <taxon>Pseudomonadati</taxon>
        <taxon>Spirochaetota</taxon>
        <taxon>Spirochaetia</taxon>
        <taxon>Leptospirales</taxon>
        <taxon>Leptospiraceae</taxon>
        <taxon>Leptospira</taxon>
    </lineage>
</organism>
<name>A0A0E2CYP7_LEPIR</name>